<keyword evidence="1" id="KW-1133">Transmembrane helix</keyword>
<accession>E0VBJ4</accession>
<feature type="transmembrane region" description="Helical" evidence="1">
    <location>
        <begin position="34"/>
        <end position="55"/>
    </location>
</feature>
<evidence type="ECO:0000313" key="3">
    <source>
        <dbReference type="EnsemblMetazoa" id="PHUM062670-PA"/>
    </source>
</evidence>
<dbReference type="EMBL" id="DS235031">
    <property type="protein sequence ID" value="EEB10750.1"/>
    <property type="molecule type" value="Genomic_DNA"/>
</dbReference>
<organism>
    <name type="scientific">Pediculus humanus subsp. corporis</name>
    <name type="common">Body louse</name>
    <dbReference type="NCBI Taxonomy" id="121224"/>
    <lineage>
        <taxon>Eukaryota</taxon>
        <taxon>Metazoa</taxon>
        <taxon>Ecdysozoa</taxon>
        <taxon>Arthropoda</taxon>
        <taxon>Hexapoda</taxon>
        <taxon>Insecta</taxon>
        <taxon>Pterygota</taxon>
        <taxon>Neoptera</taxon>
        <taxon>Paraneoptera</taxon>
        <taxon>Psocodea</taxon>
        <taxon>Troctomorpha</taxon>
        <taxon>Phthiraptera</taxon>
        <taxon>Anoplura</taxon>
        <taxon>Pediculidae</taxon>
        <taxon>Pediculus</taxon>
    </lineage>
</organism>
<dbReference type="HOGENOM" id="CLU_1973153_0_0_1"/>
<sequence length="127" mass="14796">MGKKILKSPVTKISILTVPIDVVKNVTSYINYCIVYRPAFTVFMCTLFVFITLIISNQKLQNSLTNFPYEKYFTKFKSRKMITIYATILEIFIEIFMNVVLAGVSLIVTLWLLFEEVTEKKENKETM</sequence>
<protein>
    <submittedName>
        <fullName evidence="2 3">Uncharacterized protein</fullName>
    </submittedName>
</protein>
<reference evidence="3" key="3">
    <citation type="submission" date="2021-02" db="UniProtKB">
        <authorList>
            <consortium name="EnsemblMetazoa"/>
        </authorList>
    </citation>
    <scope>IDENTIFICATION</scope>
    <source>
        <strain evidence="3">USDA</strain>
    </source>
</reference>
<proteinExistence type="predicted"/>
<dbReference type="RefSeq" id="XP_002423488.1">
    <property type="nucleotide sequence ID" value="XM_002423443.1"/>
</dbReference>
<evidence type="ECO:0000313" key="2">
    <source>
        <dbReference type="EMBL" id="EEB10750.1"/>
    </source>
</evidence>
<gene>
    <name evidence="3" type="primary">8231016</name>
    <name evidence="2" type="ORF">Phum_PHUM062670</name>
</gene>
<keyword evidence="4" id="KW-1185">Reference proteome</keyword>
<keyword evidence="1" id="KW-0812">Transmembrane</keyword>
<evidence type="ECO:0000313" key="4">
    <source>
        <dbReference type="Proteomes" id="UP000009046"/>
    </source>
</evidence>
<dbReference type="VEuPathDB" id="VectorBase:PHUM062670"/>
<dbReference type="CTD" id="8231016"/>
<dbReference type="Proteomes" id="UP000009046">
    <property type="component" value="Unassembled WGS sequence"/>
</dbReference>
<dbReference type="GeneID" id="8231016"/>
<reference evidence="2" key="1">
    <citation type="submission" date="2007-04" db="EMBL/GenBank/DDBJ databases">
        <title>Annotation of Pediculus humanus corporis strain USDA.</title>
        <authorList>
            <person name="Kirkness E."/>
            <person name="Hannick L."/>
            <person name="Hass B."/>
            <person name="Bruggner R."/>
            <person name="Lawson D."/>
            <person name="Bidwell S."/>
            <person name="Joardar V."/>
            <person name="Caler E."/>
            <person name="Walenz B."/>
            <person name="Inman J."/>
            <person name="Schobel S."/>
            <person name="Galinsky K."/>
            <person name="Amedeo P."/>
            <person name="Strausberg R."/>
        </authorList>
    </citation>
    <scope>NUCLEOTIDE SEQUENCE</scope>
    <source>
        <strain evidence="2">USDA</strain>
    </source>
</reference>
<dbReference type="KEGG" id="phu:Phum_PHUM062670"/>
<evidence type="ECO:0000256" key="1">
    <source>
        <dbReference type="SAM" id="Phobius"/>
    </source>
</evidence>
<dbReference type="EMBL" id="AAZO01000733">
    <property type="status" value="NOT_ANNOTATED_CDS"/>
    <property type="molecule type" value="Genomic_DNA"/>
</dbReference>
<dbReference type="InParanoid" id="E0VBJ4"/>
<keyword evidence="1" id="KW-0472">Membrane</keyword>
<feature type="transmembrane region" description="Helical" evidence="1">
    <location>
        <begin position="84"/>
        <end position="114"/>
    </location>
</feature>
<dbReference type="EnsemblMetazoa" id="PHUM062670-RA">
    <property type="protein sequence ID" value="PHUM062670-PA"/>
    <property type="gene ID" value="PHUM062670"/>
</dbReference>
<name>E0VBJ4_PEDHC</name>
<reference evidence="2" key="2">
    <citation type="submission" date="2007-04" db="EMBL/GenBank/DDBJ databases">
        <title>The genome of the human body louse.</title>
        <authorList>
            <consortium name="The Human Body Louse Genome Consortium"/>
            <person name="Kirkness E."/>
            <person name="Walenz B."/>
            <person name="Hass B."/>
            <person name="Bruggner R."/>
            <person name="Strausberg R."/>
        </authorList>
    </citation>
    <scope>NUCLEOTIDE SEQUENCE</scope>
    <source>
        <strain evidence="2">USDA</strain>
    </source>
</reference>
<dbReference type="AlphaFoldDB" id="E0VBJ4"/>